<name>A0A5B7CUB8_PORTR</name>
<protein>
    <submittedName>
        <fullName evidence="2">Uncharacterized protein</fullName>
    </submittedName>
</protein>
<feature type="compositionally biased region" description="Acidic residues" evidence="1">
    <location>
        <begin position="72"/>
        <end position="95"/>
    </location>
</feature>
<gene>
    <name evidence="2" type="ORF">E2C01_004571</name>
</gene>
<evidence type="ECO:0000256" key="1">
    <source>
        <dbReference type="SAM" id="MobiDB-lite"/>
    </source>
</evidence>
<comment type="caution">
    <text evidence="2">The sequence shown here is derived from an EMBL/GenBank/DDBJ whole genome shotgun (WGS) entry which is preliminary data.</text>
</comment>
<accession>A0A5B7CUB8</accession>
<dbReference type="Proteomes" id="UP000324222">
    <property type="component" value="Unassembled WGS sequence"/>
</dbReference>
<dbReference type="AlphaFoldDB" id="A0A5B7CUB8"/>
<keyword evidence="3" id="KW-1185">Reference proteome</keyword>
<proteinExistence type="predicted"/>
<dbReference type="EMBL" id="VSRR010000186">
    <property type="protein sequence ID" value="MPC11896.1"/>
    <property type="molecule type" value="Genomic_DNA"/>
</dbReference>
<evidence type="ECO:0000313" key="3">
    <source>
        <dbReference type="Proteomes" id="UP000324222"/>
    </source>
</evidence>
<reference evidence="2 3" key="1">
    <citation type="submission" date="2019-05" db="EMBL/GenBank/DDBJ databases">
        <title>Another draft genome of Portunus trituberculatus and its Hox gene families provides insights of decapod evolution.</title>
        <authorList>
            <person name="Jeong J.-H."/>
            <person name="Song I."/>
            <person name="Kim S."/>
            <person name="Choi T."/>
            <person name="Kim D."/>
            <person name="Ryu S."/>
            <person name="Kim W."/>
        </authorList>
    </citation>
    <scope>NUCLEOTIDE SEQUENCE [LARGE SCALE GENOMIC DNA]</scope>
    <source>
        <tissue evidence="2">Muscle</tissue>
    </source>
</reference>
<feature type="region of interest" description="Disordered" evidence="1">
    <location>
        <begin position="67"/>
        <end position="95"/>
    </location>
</feature>
<evidence type="ECO:0000313" key="2">
    <source>
        <dbReference type="EMBL" id="MPC11896.1"/>
    </source>
</evidence>
<sequence>MKERERRARPSPPTSRAILRLHVPGQQMNPSNLTRLPGDIWLSNYLRQAFTPSCLMPGGVFRDCLVMNHEEEKEEEEEGEEKEEEGEEEEEEEEE</sequence>
<organism evidence="2 3">
    <name type="scientific">Portunus trituberculatus</name>
    <name type="common">Swimming crab</name>
    <name type="synonym">Neptunus trituberculatus</name>
    <dbReference type="NCBI Taxonomy" id="210409"/>
    <lineage>
        <taxon>Eukaryota</taxon>
        <taxon>Metazoa</taxon>
        <taxon>Ecdysozoa</taxon>
        <taxon>Arthropoda</taxon>
        <taxon>Crustacea</taxon>
        <taxon>Multicrustacea</taxon>
        <taxon>Malacostraca</taxon>
        <taxon>Eumalacostraca</taxon>
        <taxon>Eucarida</taxon>
        <taxon>Decapoda</taxon>
        <taxon>Pleocyemata</taxon>
        <taxon>Brachyura</taxon>
        <taxon>Eubrachyura</taxon>
        <taxon>Portunoidea</taxon>
        <taxon>Portunidae</taxon>
        <taxon>Portuninae</taxon>
        <taxon>Portunus</taxon>
    </lineage>
</organism>